<keyword evidence="7" id="KW-0206">Cytoskeleton</keyword>
<reference evidence="10" key="1">
    <citation type="submission" date="2020-08" db="EMBL/GenBank/DDBJ databases">
        <title>Genome sequencing and assembly of the red palm weevil Rhynchophorus ferrugineus.</title>
        <authorList>
            <person name="Dias G.B."/>
            <person name="Bergman C.M."/>
            <person name="Manee M."/>
        </authorList>
    </citation>
    <scope>NUCLEOTIDE SEQUENCE</scope>
    <source>
        <strain evidence="10">AA-2017</strain>
        <tissue evidence="10">Whole larva</tissue>
    </source>
</reference>
<evidence type="ECO:0000313" key="10">
    <source>
        <dbReference type="EMBL" id="KAF7273012.1"/>
    </source>
</evidence>
<proteinExistence type="inferred from homology"/>
<evidence type="ECO:0000256" key="2">
    <source>
        <dbReference type="ARBA" id="ARBA00010500"/>
    </source>
</evidence>
<comment type="caution">
    <text evidence="10">The sequence shown here is derived from an EMBL/GenBank/DDBJ whole genome shotgun (WGS) entry which is preliminary data.</text>
</comment>
<dbReference type="Pfam" id="PF12018">
    <property type="entry name" value="FAP206"/>
    <property type="match status" value="1"/>
</dbReference>
<evidence type="ECO:0000313" key="11">
    <source>
        <dbReference type="Proteomes" id="UP000625711"/>
    </source>
</evidence>
<comment type="function">
    <text evidence="9">Essential for sperm motility and is involved in the regulation of the beating frequency of motile cilia on the epithelial cells of the respiratory tract. Required for the establishment of radial spokes in sperm flagella.</text>
</comment>
<protein>
    <recommendedName>
        <fullName evidence="3">Cilia- and flagella-associated protein 206</fullName>
    </recommendedName>
</protein>
<evidence type="ECO:0000256" key="3">
    <source>
        <dbReference type="ARBA" id="ARBA00021602"/>
    </source>
</evidence>
<evidence type="ECO:0000256" key="7">
    <source>
        <dbReference type="ARBA" id="ARBA00023212"/>
    </source>
</evidence>
<dbReference type="GO" id="GO:0003356">
    <property type="term" value="P:regulation of cilium beat frequency"/>
    <property type="evidence" value="ECO:0007669"/>
    <property type="project" value="TreeGrafter"/>
</dbReference>
<keyword evidence="4" id="KW-0963">Cytoplasm</keyword>
<dbReference type="PANTHER" id="PTHR21442">
    <property type="entry name" value="CILIA- AND FLAGELLA-ASSOCIATED PROTEIN 206"/>
    <property type="match status" value="1"/>
</dbReference>
<dbReference type="AlphaFoldDB" id="A0A834IFH5"/>
<evidence type="ECO:0000256" key="5">
    <source>
        <dbReference type="ARBA" id="ARBA00022794"/>
    </source>
</evidence>
<sequence length="628" mass="73103">MSEEENAYVRNIVKEILRECFPKKIKVNKNFLIYLTKVLLINPNWGINDDFFNQRQNVQVFVKYVIDELLVNPYHPTMVTLKIQFYFSCNLEHMGYAIEMNHYDLRKKLSKLKEDIFIINTIQDKEEMDKLLKKIVYYITLISGLGDPTNNKVFEEVLFALKSILDDEELKEFATTSNSTKQASLEHFTRVVAGIRLFNKYCDKGGEGIANLPNLIRKAVNIIRQRAEMTLLLVMERVNLLTTIVDKCYTIKTTSKGLHVDIVLPKECLPNFSINYMTDLLIFFRQYELIMRKLIEEIEVISTRSEFVLKSIDKYLEKIHDTVFMRLAIPVGVVFPLFEELSDTWTHLQDQVILLTRFSQIISNLEMYARQVYNEEILGEQLSMDYYALTDAERLELTAHNTIDSNNPNVSVYSIESFKSFDAVKLEYLGFCPWKLVETKGALIPGNPSMGVARYQEKNYVFSTVEASQEFCKNPELYVNYILDLAREKPQLIHFLQLKEELEKVYSIEKLVQSKSDLKMCEDKAVGTDDHVVEKHISPTYKWNIWDYKRHILNMTNIAGYVTVSVQSDKVFSKAALHTQTYCTKEVGTNTVRDNYTNVPKPSTFIYGLRGRKDDKQFLIDMTEPISK</sequence>
<dbReference type="PANTHER" id="PTHR21442:SF0">
    <property type="entry name" value="CILIA- AND FLAGELLA-ASSOCIATED PROTEIN 206"/>
    <property type="match status" value="1"/>
</dbReference>
<dbReference type="InterPro" id="IPR021897">
    <property type="entry name" value="FAP206"/>
</dbReference>
<keyword evidence="8" id="KW-0966">Cell projection</keyword>
<dbReference type="GO" id="GO:0030030">
    <property type="term" value="P:cell projection organization"/>
    <property type="evidence" value="ECO:0007669"/>
    <property type="project" value="UniProtKB-KW"/>
</dbReference>
<comment type="similarity">
    <text evidence="2">Belongs to the CFAP206 family.</text>
</comment>
<evidence type="ECO:0000256" key="4">
    <source>
        <dbReference type="ARBA" id="ARBA00022490"/>
    </source>
</evidence>
<keyword evidence="5" id="KW-0970">Cilium biogenesis/degradation</keyword>
<evidence type="ECO:0000256" key="9">
    <source>
        <dbReference type="ARBA" id="ARBA00045321"/>
    </source>
</evidence>
<organism evidence="10 11">
    <name type="scientific">Rhynchophorus ferrugineus</name>
    <name type="common">Red palm weevil</name>
    <name type="synonym">Curculio ferrugineus</name>
    <dbReference type="NCBI Taxonomy" id="354439"/>
    <lineage>
        <taxon>Eukaryota</taxon>
        <taxon>Metazoa</taxon>
        <taxon>Ecdysozoa</taxon>
        <taxon>Arthropoda</taxon>
        <taxon>Hexapoda</taxon>
        <taxon>Insecta</taxon>
        <taxon>Pterygota</taxon>
        <taxon>Neoptera</taxon>
        <taxon>Endopterygota</taxon>
        <taxon>Coleoptera</taxon>
        <taxon>Polyphaga</taxon>
        <taxon>Cucujiformia</taxon>
        <taxon>Curculionidae</taxon>
        <taxon>Dryophthorinae</taxon>
        <taxon>Rhynchophorus</taxon>
    </lineage>
</organism>
<evidence type="ECO:0000256" key="6">
    <source>
        <dbReference type="ARBA" id="ARBA00023069"/>
    </source>
</evidence>
<accession>A0A834IFH5</accession>
<comment type="subcellular location">
    <subcellularLocation>
        <location evidence="1">Cytoplasm</location>
        <location evidence="1">Cytoskeleton</location>
        <location evidence="1">Cilium axoneme</location>
    </subcellularLocation>
</comment>
<evidence type="ECO:0000256" key="8">
    <source>
        <dbReference type="ARBA" id="ARBA00023273"/>
    </source>
</evidence>
<dbReference type="GO" id="GO:0005930">
    <property type="term" value="C:axoneme"/>
    <property type="evidence" value="ECO:0007669"/>
    <property type="project" value="UniProtKB-SubCell"/>
</dbReference>
<evidence type="ECO:0000256" key="1">
    <source>
        <dbReference type="ARBA" id="ARBA00004430"/>
    </source>
</evidence>
<dbReference type="Proteomes" id="UP000625711">
    <property type="component" value="Unassembled WGS sequence"/>
</dbReference>
<keyword evidence="6" id="KW-0969">Cilium</keyword>
<gene>
    <name evidence="10" type="ORF">GWI33_014244</name>
</gene>
<name>A0A834IFH5_RHYFE</name>
<dbReference type="OrthoDB" id="10251073at2759"/>
<dbReference type="GO" id="GO:0036064">
    <property type="term" value="C:ciliary basal body"/>
    <property type="evidence" value="ECO:0007669"/>
    <property type="project" value="TreeGrafter"/>
</dbReference>
<dbReference type="EMBL" id="JAACXV010013594">
    <property type="protein sequence ID" value="KAF7273012.1"/>
    <property type="molecule type" value="Genomic_DNA"/>
</dbReference>
<keyword evidence="11" id="KW-1185">Reference proteome</keyword>